<keyword evidence="5" id="KW-1185">Reference proteome</keyword>
<feature type="domain" description="UFSP1/2/DUB catalytic" evidence="3">
    <location>
        <begin position="133"/>
        <end position="313"/>
    </location>
</feature>
<keyword evidence="2" id="KW-0378">Hydrolase</keyword>
<dbReference type="InterPro" id="IPR012462">
    <property type="entry name" value="UFSP1/2_DUB_cat"/>
</dbReference>
<dbReference type="GO" id="GO:0071567">
    <property type="term" value="F:deUFMylase activity"/>
    <property type="evidence" value="ECO:0007669"/>
    <property type="project" value="TreeGrafter"/>
</dbReference>
<organism evidence="4 5">
    <name type="scientific">Electrophorus voltai</name>
    <dbReference type="NCBI Taxonomy" id="2609070"/>
    <lineage>
        <taxon>Eukaryota</taxon>
        <taxon>Metazoa</taxon>
        <taxon>Chordata</taxon>
        <taxon>Craniata</taxon>
        <taxon>Vertebrata</taxon>
        <taxon>Euteleostomi</taxon>
        <taxon>Actinopterygii</taxon>
        <taxon>Neopterygii</taxon>
        <taxon>Teleostei</taxon>
        <taxon>Ostariophysi</taxon>
        <taxon>Gymnotiformes</taxon>
        <taxon>Gymnotoidei</taxon>
        <taxon>Gymnotidae</taxon>
        <taxon>Electrophorus</taxon>
    </lineage>
</organism>
<dbReference type="InterPro" id="IPR038765">
    <property type="entry name" value="Papain-like_cys_pep_sf"/>
</dbReference>
<dbReference type="AlphaFoldDB" id="A0AAD9DVE7"/>
<dbReference type="EMBL" id="JAROKS010000014">
    <property type="protein sequence ID" value="KAK1796845.1"/>
    <property type="molecule type" value="Genomic_DNA"/>
</dbReference>
<evidence type="ECO:0000256" key="2">
    <source>
        <dbReference type="ARBA" id="ARBA00022801"/>
    </source>
</evidence>
<evidence type="ECO:0000313" key="5">
    <source>
        <dbReference type="Proteomes" id="UP001239994"/>
    </source>
</evidence>
<evidence type="ECO:0000259" key="3">
    <source>
        <dbReference type="Pfam" id="PF07910"/>
    </source>
</evidence>
<evidence type="ECO:0000313" key="4">
    <source>
        <dbReference type="EMBL" id="KAK1796845.1"/>
    </source>
</evidence>
<gene>
    <name evidence="4" type="ORF">P4O66_000933</name>
</gene>
<name>A0AAD9DVE7_9TELE</name>
<dbReference type="PANTHER" id="PTHR48153">
    <property type="entry name" value="UFM1-SPECIFIC PROTEASE 2"/>
    <property type="match status" value="1"/>
</dbReference>
<accession>A0AAD9DVE7</accession>
<comment type="caution">
    <text evidence="4">The sequence shown here is derived from an EMBL/GenBank/DDBJ whole genome shotgun (WGS) entry which is preliminary data.</text>
</comment>
<protein>
    <recommendedName>
        <fullName evidence="3">UFSP1/2/DUB catalytic domain-containing protein</fullName>
    </recommendedName>
</protein>
<dbReference type="Gene3D" id="3.90.70.130">
    <property type="match status" value="1"/>
</dbReference>
<evidence type="ECO:0000256" key="1">
    <source>
        <dbReference type="ARBA" id="ARBA00008552"/>
    </source>
</evidence>
<reference evidence="4" key="1">
    <citation type="submission" date="2023-03" db="EMBL/GenBank/DDBJ databases">
        <title>Electrophorus voltai genome.</title>
        <authorList>
            <person name="Bian C."/>
        </authorList>
    </citation>
    <scope>NUCLEOTIDE SEQUENCE</scope>
    <source>
        <strain evidence="4">CB-2022</strain>
        <tissue evidence="4">Muscle</tissue>
    </source>
</reference>
<dbReference type="Pfam" id="PF07910">
    <property type="entry name" value="Peptidase_C78"/>
    <property type="match status" value="1"/>
</dbReference>
<dbReference type="Proteomes" id="UP001239994">
    <property type="component" value="Unassembled WGS sequence"/>
</dbReference>
<dbReference type="PANTHER" id="PTHR48153:SF3">
    <property type="entry name" value="INACTIVE UFM1-SPECIFIC PROTEASE 1"/>
    <property type="match status" value="1"/>
</dbReference>
<proteinExistence type="inferred from homology"/>
<comment type="similarity">
    <text evidence="1">Belongs to the peptidase C78 family.</text>
</comment>
<sequence>MFVLNPRIIFPCRHLTVRNRPKAPATFRTQVALNGNALTQRGSYVCSVGQHSPSTGECRETGQRSASGGILTFNPAAALSVDSKIGTESEESDRRGRVHGRDVSTITNTTLPHALLKNPHEGLRPPLADYASCSLVSGDCLYYHYGCDGEDDRGWGCGYRTVQTMCSWLRSGPPPSLRAVQQLLVTIGDKPASFPGSRGWIGTCEAAMVLDQLYDVACRIVHVRSGGAELEGAARELHQHFLTHASPVMMGGDRDNSSKCVLGVCTGEQGSYLLIMDPHYYGPAPDKESLQRQGWVSWKRVQSLDQCSFYNLCLPQTKK</sequence>
<dbReference type="SUPFAM" id="SSF54001">
    <property type="entry name" value="Cysteine proteinases"/>
    <property type="match status" value="1"/>
</dbReference>